<reference evidence="1" key="1">
    <citation type="submission" date="2019-08" db="EMBL/GenBank/DDBJ databases">
        <authorList>
            <person name="Kucharzyk K."/>
            <person name="Murdoch R.W."/>
            <person name="Higgins S."/>
            <person name="Loffler F."/>
        </authorList>
    </citation>
    <scope>NUCLEOTIDE SEQUENCE</scope>
</reference>
<dbReference type="PANTHER" id="PTHR35271">
    <property type="entry name" value="ABC TRANSPORTER, SUBSTRATE-BINDING LIPOPROTEIN-RELATED"/>
    <property type="match status" value="1"/>
</dbReference>
<name>A0A645A7P1_9ZZZZ</name>
<organism evidence="1">
    <name type="scientific">bioreactor metagenome</name>
    <dbReference type="NCBI Taxonomy" id="1076179"/>
    <lineage>
        <taxon>unclassified sequences</taxon>
        <taxon>metagenomes</taxon>
        <taxon>ecological metagenomes</taxon>
    </lineage>
</organism>
<protein>
    <recommendedName>
        <fullName evidence="2">ABC transporter substrate-binding protein</fullName>
    </recommendedName>
</protein>
<evidence type="ECO:0000313" key="1">
    <source>
        <dbReference type="EMBL" id="MPM45764.1"/>
    </source>
</evidence>
<evidence type="ECO:0008006" key="2">
    <source>
        <dbReference type="Google" id="ProtNLM"/>
    </source>
</evidence>
<dbReference type="SUPFAM" id="SSF53822">
    <property type="entry name" value="Periplasmic binding protein-like I"/>
    <property type="match status" value="1"/>
</dbReference>
<dbReference type="AlphaFoldDB" id="A0A645A7P1"/>
<dbReference type="InterPro" id="IPR007487">
    <property type="entry name" value="ABC_transpt-TYRBP-like"/>
</dbReference>
<sequence length="318" mass="33728">MSLVLAAVMAISLFLPGMALADEKVPVIGVVQFVQHEALDRANQGFVDALKDNGFVDGENIRLDQQNANADSSTLATIADSFIAQKVDLALAIATPAAQMMMGKTETIPILGTAITDYVEAKLAKTNEEPGYNVSGTTDMNPIVQQIDLLKKLVPDAQTVGLLYTGSEDNSVLQARIAVEAIEALGMKWVEVKVNNSNDVQQAAQSLADQCDVLYVPTDNVAASAMPIISEVMSEKKIPIICGESGMVRAGGTATLGINYYNLGYQTGLMAIEVLGGADVSKMPIQAQTEFDYAFNLEAAAAIGLEIPQDLLDQAKAE</sequence>
<dbReference type="Gene3D" id="3.40.50.2300">
    <property type="match status" value="2"/>
</dbReference>
<dbReference type="CDD" id="cd06325">
    <property type="entry name" value="PBP1_ABC_unchar_transporter"/>
    <property type="match status" value="1"/>
</dbReference>
<dbReference type="PANTHER" id="PTHR35271:SF1">
    <property type="entry name" value="ABC TRANSPORTER, SUBSTRATE-BINDING LIPOPROTEIN"/>
    <property type="match status" value="1"/>
</dbReference>
<accession>A0A645A7P1</accession>
<comment type="caution">
    <text evidence="1">The sequence shown here is derived from an EMBL/GenBank/DDBJ whole genome shotgun (WGS) entry which is preliminary data.</text>
</comment>
<dbReference type="Pfam" id="PF04392">
    <property type="entry name" value="ABC_sub_bind"/>
    <property type="match status" value="1"/>
</dbReference>
<dbReference type="EMBL" id="VSSQ01011008">
    <property type="protein sequence ID" value="MPM45764.1"/>
    <property type="molecule type" value="Genomic_DNA"/>
</dbReference>
<gene>
    <name evidence="1" type="ORF">SDC9_92456</name>
</gene>
<dbReference type="InterPro" id="IPR028082">
    <property type="entry name" value="Peripla_BP_I"/>
</dbReference>
<proteinExistence type="predicted"/>